<dbReference type="eggNOG" id="KOG1347">
    <property type="taxonomic scope" value="Eukaryota"/>
</dbReference>
<evidence type="ECO:0000313" key="3">
    <source>
        <dbReference type="EnsemblProtists" id="EOD25984"/>
    </source>
</evidence>
<reference evidence="3" key="2">
    <citation type="submission" date="2024-10" db="UniProtKB">
        <authorList>
            <consortium name="EnsemblProtists"/>
        </authorList>
    </citation>
    <scope>IDENTIFICATION</scope>
</reference>
<dbReference type="EnsemblProtists" id="EOD03848">
    <property type="protein sequence ID" value="EOD03848"/>
    <property type="gene ID" value="EMIHUDRAFT_107979"/>
</dbReference>
<dbReference type="OMA" id="AAWFELF"/>
<evidence type="ECO:0000256" key="2">
    <source>
        <dbReference type="SAM" id="Phobius"/>
    </source>
</evidence>
<evidence type="ECO:0000313" key="4">
    <source>
        <dbReference type="Proteomes" id="UP000013827"/>
    </source>
</evidence>
<feature type="transmembrane region" description="Helical" evidence="2">
    <location>
        <begin position="432"/>
        <end position="454"/>
    </location>
</feature>
<dbReference type="KEGG" id="ehx:EMIHUDRAFT_107979"/>
<keyword evidence="2" id="KW-1133">Transmembrane helix</keyword>
<feature type="transmembrane region" description="Helical" evidence="2">
    <location>
        <begin position="227"/>
        <end position="247"/>
    </location>
</feature>
<dbReference type="Pfam" id="PF01554">
    <property type="entry name" value="MatE"/>
    <property type="match status" value="2"/>
</dbReference>
<keyword evidence="4" id="KW-1185">Reference proteome</keyword>
<dbReference type="GeneID" id="17271528"/>
<protein>
    <recommendedName>
        <fullName evidence="5">Multidrug and toxic compound extrusion protein</fullName>
    </recommendedName>
</protein>
<feature type="transmembrane region" description="Helical" evidence="2">
    <location>
        <begin position="460"/>
        <end position="480"/>
    </location>
</feature>
<dbReference type="RefSeq" id="XP_005778413.1">
    <property type="nucleotide sequence ID" value="XM_005778356.1"/>
</dbReference>
<accession>A0A0D3JR49</accession>
<dbReference type="GeneID" id="17250066"/>
<dbReference type="EnsemblProtists" id="EOD25984">
    <property type="protein sequence ID" value="EOD25984"/>
    <property type="gene ID" value="EMIHUDRAFT_115300"/>
</dbReference>
<dbReference type="PaxDb" id="2903-EOD03848"/>
<keyword evidence="2" id="KW-0812">Transmembrane</keyword>
<dbReference type="GO" id="GO:0016020">
    <property type="term" value="C:membrane"/>
    <property type="evidence" value="ECO:0007669"/>
    <property type="project" value="InterPro"/>
</dbReference>
<feature type="transmembrane region" description="Helical" evidence="2">
    <location>
        <begin position="193"/>
        <end position="215"/>
    </location>
</feature>
<name>A0A0D3JR49_EMIH1</name>
<dbReference type="GO" id="GO:0015297">
    <property type="term" value="F:antiporter activity"/>
    <property type="evidence" value="ECO:0007669"/>
    <property type="project" value="InterPro"/>
</dbReference>
<feature type="transmembrane region" description="Helical" evidence="2">
    <location>
        <begin position="78"/>
        <end position="103"/>
    </location>
</feature>
<evidence type="ECO:0008006" key="5">
    <source>
        <dbReference type="Google" id="ProtNLM"/>
    </source>
</evidence>
<organism evidence="3 4">
    <name type="scientific">Emiliania huxleyi (strain CCMP1516)</name>
    <dbReference type="NCBI Taxonomy" id="280463"/>
    <lineage>
        <taxon>Eukaryota</taxon>
        <taxon>Haptista</taxon>
        <taxon>Haptophyta</taxon>
        <taxon>Prymnesiophyceae</taxon>
        <taxon>Isochrysidales</taxon>
        <taxon>Noelaerhabdaceae</taxon>
        <taxon>Emiliania</taxon>
    </lineage>
</organism>
<dbReference type="GO" id="GO:0042910">
    <property type="term" value="F:xenobiotic transmembrane transporter activity"/>
    <property type="evidence" value="ECO:0007669"/>
    <property type="project" value="InterPro"/>
</dbReference>
<dbReference type="AlphaFoldDB" id="A0A0D3JR49"/>
<dbReference type="PANTHER" id="PTHR11206">
    <property type="entry name" value="MULTIDRUG RESISTANCE PROTEIN"/>
    <property type="match status" value="1"/>
</dbReference>
<keyword evidence="2" id="KW-0472">Membrane</keyword>
<dbReference type="InterPro" id="IPR002528">
    <property type="entry name" value="MATE_fam"/>
</dbReference>
<dbReference type="KEGG" id="ehx:EMIHUDRAFT_115300"/>
<feature type="transmembrane region" description="Helical" evidence="2">
    <location>
        <begin position="361"/>
        <end position="380"/>
    </location>
</feature>
<evidence type="ECO:0000256" key="1">
    <source>
        <dbReference type="ARBA" id="ARBA00010199"/>
    </source>
</evidence>
<sequence length="531" mass="54521">MVAPPTLSFGGGLGWAAEVVPLLRLALPVVLSNGLQQSLQIVDAAFVGHLGTDELAGRSIIPRDIRPLFSSPSFMPSLSLAACSLGNFLFNIIWAFLLGVATALDTLASQAAGAGDTVALRRWGVAAAAVMLVLCLPTCAVLQQSAWVLERCFGQSERLSQMAQRYCRGLLPGIPPLALFTVAQRLQLAQGRALPSILSLLAANLLNCGTNLLFIWRLGLGFDGSPLGTSVVRAVALLLLLLSELLLSDRRIDRRRRGGGGGWLCPWPSPCPPWPGPGPPWRGPCPCGSLSSGVGPVLDLALAVLASLLGKVSLDACAILLSLSSLAFTALPFGVAVAASIRVGNLLGAQQPRRAQATAGAALRLGVAAMLAASAALLLLRPRLASLFTADTAVAARVAAVAPVVALLQVVDGYQAVAAGVLRGLGRQPAVAAVNVLSFWLVGVPLGAGAAFGAQGGIGALWAGLTVGLAAGCACYAWMLRRVEWPDEARKALRRSTRLGTKGGADACGLAEPLHDWSGTSAASSGSSSTC</sequence>
<proteinExistence type="inferred from homology"/>
<dbReference type="HOGENOM" id="CLU_012893_1_2_1"/>
<reference evidence="4" key="1">
    <citation type="journal article" date="2013" name="Nature">
        <title>Pan genome of the phytoplankton Emiliania underpins its global distribution.</title>
        <authorList>
            <person name="Read B.A."/>
            <person name="Kegel J."/>
            <person name="Klute M.J."/>
            <person name="Kuo A."/>
            <person name="Lefebvre S.C."/>
            <person name="Maumus F."/>
            <person name="Mayer C."/>
            <person name="Miller J."/>
            <person name="Monier A."/>
            <person name="Salamov A."/>
            <person name="Young J."/>
            <person name="Aguilar M."/>
            <person name="Claverie J.M."/>
            <person name="Frickenhaus S."/>
            <person name="Gonzalez K."/>
            <person name="Herman E.K."/>
            <person name="Lin Y.C."/>
            <person name="Napier J."/>
            <person name="Ogata H."/>
            <person name="Sarno A.F."/>
            <person name="Shmutz J."/>
            <person name="Schroeder D."/>
            <person name="de Vargas C."/>
            <person name="Verret F."/>
            <person name="von Dassow P."/>
            <person name="Valentin K."/>
            <person name="Van de Peer Y."/>
            <person name="Wheeler G."/>
            <person name="Dacks J.B."/>
            <person name="Delwiche C.F."/>
            <person name="Dyhrman S.T."/>
            <person name="Glockner G."/>
            <person name="John U."/>
            <person name="Richards T."/>
            <person name="Worden A.Z."/>
            <person name="Zhang X."/>
            <person name="Grigoriev I.V."/>
            <person name="Allen A.E."/>
            <person name="Bidle K."/>
            <person name="Borodovsky M."/>
            <person name="Bowler C."/>
            <person name="Brownlee C."/>
            <person name="Cock J.M."/>
            <person name="Elias M."/>
            <person name="Gladyshev V.N."/>
            <person name="Groth M."/>
            <person name="Guda C."/>
            <person name="Hadaegh A."/>
            <person name="Iglesias-Rodriguez M.D."/>
            <person name="Jenkins J."/>
            <person name="Jones B.M."/>
            <person name="Lawson T."/>
            <person name="Leese F."/>
            <person name="Lindquist E."/>
            <person name="Lobanov A."/>
            <person name="Lomsadze A."/>
            <person name="Malik S.B."/>
            <person name="Marsh M.E."/>
            <person name="Mackinder L."/>
            <person name="Mock T."/>
            <person name="Mueller-Roeber B."/>
            <person name="Pagarete A."/>
            <person name="Parker M."/>
            <person name="Probert I."/>
            <person name="Quesneville H."/>
            <person name="Raines C."/>
            <person name="Rensing S.A."/>
            <person name="Riano-Pachon D.M."/>
            <person name="Richier S."/>
            <person name="Rokitta S."/>
            <person name="Shiraiwa Y."/>
            <person name="Soanes D.M."/>
            <person name="van der Giezen M."/>
            <person name="Wahlund T.M."/>
            <person name="Williams B."/>
            <person name="Wilson W."/>
            <person name="Wolfe G."/>
            <person name="Wurch L.L."/>
        </authorList>
    </citation>
    <scope>NUCLEOTIDE SEQUENCE</scope>
</reference>
<feature type="transmembrane region" description="Helical" evidence="2">
    <location>
        <begin position="327"/>
        <end position="349"/>
    </location>
</feature>
<dbReference type="RefSeq" id="XP_005756277.1">
    <property type="nucleotide sequence ID" value="XM_005756220.1"/>
</dbReference>
<comment type="similarity">
    <text evidence="1">Belongs to the multi antimicrobial extrusion (MATE) (TC 2.A.66.1) family.</text>
</comment>
<dbReference type="Proteomes" id="UP000013827">
    <property type="component" value="Unassembled WGS sequence"/>
</dbReference>
<dbReference type="STRING" id="2903.R1EYS0"/>